<dbReference type="PANTHER" id="PTHR31375">
    <property type="match status" value="1"/>
</dbReference>
<reference evidence="10" key="1">
    <citation type="submission" date="2023-02" db="EMBL/GenBank/DDBJ databases">
        <title>Genome of toxic invasive species Heracleum sosnowskyi carries increased number of genes despite the absence of recent whole-genome duplications.</title>
        <authorList>
            <person name="Schelkunov M."/>
            <person name="Shtratnikova V."/>
            <person name="Makarenko M."/>
            <person name="Klepikova A."/>
            <person name="Omelchenko D."/>
            <person name="Novikova G."/>
            <person name="Obukhova E."/>
            <person name="Bogdanov V."/>
            <person name="Penin A."/>
            <person name="Logacheva M."/>
        </authorList>
    </citation>
    <scope>NUCLEOTIDE SEQUENCE</scope>
    <source>
        <strain evidence="10">Hsosn_3</strain>
        <tissue evidence="10">Leaf</tissue>
    </source>
</reference>
<accession>A0AAD8ISW4</accession>
<dbReference type="SUPFAM" id="SSF51126">
    <property type="entry name" value="Pectin lyase-like"/>
    <property type="match status" value="1"/>
</dbReference>
<evidence type="ECO:0000256" key="3">
    <source>
        <dbReference type="ARBA" id="ARBA00022512"/>
    </source>
</evidence>
<keyword evidence="9" id="KW-0732">Signal</keyword>
<feature type="signal peptide" evidence="9">
    <location>
        <begin position="1"/>
        <end position="33"/>
    </location>
</feature>
<comment type="similarity">
    <text evidence="2 8">Belongs to the glycosyl hydrolase 28 family.</text>
</comment>
<evidence type="ECO:0000256" key="4">
    <source>
        <dbReference type="ARBA" id="ARBA00022525"/>
    </source>
</evidence>
<dbReference type="InterPro" id="IPR012334">
    <property type="entry name" value="Pectin_lyas_fold"/>
</dbReference>
<evidence type="ECO:0000256" key="9">
    <source>
        <dbReference type="SAM" id="SignalP"/>
    </source>
</evidence>
<evidence type="ECO:0000256" key="2">
    <source>
        <dbReference type="ARBA" id="ARBA00008834"/>
    </source>
</evidence>
<gene>
    <name evidence="10" type="ORF">POM88_018626</name>
</gene>
<keyword evidence="5 8" id="KW-0378">Hydrolase</keyword>
<keyword evidence="11" id="KW-1185">Reference proteome</keyword>
<dbReference type="InterPro" id="IPR000743">
    <property type="entry name" value="Glyco_hydro_28"/>
</dbReference>
<dbReference type="GO" id="GO:0005975">
    <property type="term" value="P:carbohydrate metabolic process"/>
    <property type="evidence" value="ECO:0007669"/>
    <property type="project" value="InterPro"/>
</dbReference>
<name>A0AAD8ISW4_9APIA</name>
<evidence type="ECO:0000256" key="6">
    <source>
        <dbReference type="ARBA" id="ARBA00023295"/>
    </source>
</evidence>
<keyword evidence="4" id="KW-0964">Secreted</keyword>
<keyword evidence="3" id="KW-0134">Cell wall</keyword>
<evidence type="ECO:0000256" key="5">
    <source>
        <dbReference type="ARBA" id="ARBA00022801"/>
    </source>
</evidence>
<sequence length="439" mass="46022">MTISRKASIVTSGILPLVLCLVLFSFQFNGGLAQGHNKPPGPGDALYAGPGGRHKPRGAGLALGTVFNVLQFGARPGVKEPQSQPFVRTWRAACDFNGLASVVVPPGLFTLAETVFQGPCKGPPPTTVTVQIHGNLKAVGDPSEYSDKYWISFEHVNGLVLSGSGTIDGSGPDVWKYNDCQSNSDCAFLPSSLYLNDVQNSKIEGLRLLNSMGFHMHISNSVAVSVVGVHINAPPESPNTDGMHISRSSKIKVLKSNIGTGDDCISIGQGAVDVTVIKVTCGPGHGISVGILGKLPNEQDVNGVTVKNCTLIGTENGIRIKTWPGAGPSKALGMHFSDLVMDNVGNPIIIDQNYGSNSSNPSLVKISNITYEDIKGTSTTPVAVSLSCSAGAPCDNLKLNNINLHPKINTMKLTAACTNAKVAYMGAQFPPPCPPSLQN</sequence>
<reference evidence="10" key="2">
    <citation type="submission" date="2023-05" db="EMBL/GenBank/DDBJ databases">
        <authorList>
            <person name="Schelkunov M.I."/>
        </authorList>
    </citation>
    <scope>NUCLEOTIDE SEQUENCE</scope>
    <source>
        <strain evidence="10">Hsosn_3</strain>
        <tissue evidence="10">Leaf</tissue>
    </source>
</reference>
<comment type="subcellular location">
    <subcellularLocation>
        <location evidence="1">Secreted</location>
        <location evidence="1">Cell wall</location>
    </subcellularLocation>
</comment>
<dbReference type="EMBL" id="JAUIZM010000004">
    <property type="protein sequence ID" value="KAK1390448.1"/>
    <property type="molecule type" value="Genomic_DNA"/>
</dbReference>
<keyword evidence="7" id="KW-0961">Cell wall biogenesis/degradation</keyword>
<evidence type="ECO:0000313" key="11">
    <source>
        <dbReference type="Proteomes" id="UP001237642"/>
    </source>
</evidence>
<dbReference type="Pfam" id="PF00295">
    <property type="entry name" value="Glyco_hydro_28"/>
    <property type="match status" value="1"/>
</dbReference>
<dbReference type="Proteomes" id="UP001237642">
    <property type="component" value="Unassembled WGS sequence"/>
</dbReference>
<evidence type="ECO:0000313" key="10">
    <source>
        <dbReference type="EMBL" id="KAK1390448.1"/>
    </source>
</evidence>
<dbReference type="GO" id="GO:0004650">
    <property type="term" value="F:polygalacturonase activity"/>
    <property type="evidence" value="ECO:0007669"/>
    <property type="project" value="InterPro"/>
</dbReference>
<comment type="caution">
    <text evidence="10">The sequence shown here is derived from an EMBL/GenBank/DDBJ whole genome shotgun (WGS) entry which is preliminary data.</text>
</comment>
<evidence type="ECO:0000256" key="7">
    <source>
        <dbReference type="ARBA" id="ARBA00023316"/>
    </source>
</evidence>
<organism evidence="10 11">
    <name type="scientific">Heracleum sosnowskyi</name>
    <dbReference type="NCBI Taxonomy" id="360622"/>
    <lineage>
        <taxon>Eukaryota</taxon>
        <taxon>Viridiplantae</taxon>
        <taxon>Streptophyta</taxon>
        <taxon>Embryophyta</taxon>
        <taxon>Tracheophyta</taxon>
        <taxon>Spermatophyta</taxon>
        <taxon>Magnoliopsida</taxon>
        <taxon>eudicotyledons</taxon>
        <taxon>Gunneridae</taxon>
        <taxon>Pentapetalae</taxon>
        <taxon>asterids</taxon>
        <taxon>campanulids</taxon>
        <taxon>Apiales</taxon>
        <taxon>Apiaceae</taxon>
        <taxon>Apioideae</taxon>
        <taxon>apioid superclade</taxon>
        <taxon>Tordylieae</taxon>
        <taxon>Tordyliinae</taxon>
        <taxon>Heracleum</taxon>
    </lineage>
</organism>
<proteinExistence type="inferred from homology"/>
<dbReference type="InterPro" id="IPR011050">
    <property type="entry name" value="Pectin_lyase_fold/virulence"/>
</dbReference>
<feature type="chain" id="PRO_5041964549" evidence="9">
    <location>
        <begin position="34"/>
        <end position="439"/>
    </location>
</feature>
<evidence type="ECO:0000256" key="1">
    <source>
        <dbReference type="ARBA" id="ARBA00004191"/>
    </source>
</evidence>
<dbReference type="Gene3D" id="2.160.20.10">
    <property type="entry name" value="Single-stranded right-handed beta-helix, Pectin lyase-like"/>
    <property type="match status" value="1"/>
</dbReference>
<protein>
    <submittedName>
        <fullName evidence="10">Exopolygalacturonase</fullName>
    </submittedName>
</protein>
<keyword evidence="6 8" id="KW-0326">Glycosidase</keyword>
<evidence type="ECO:0000256" key="8">
    <source>
        <dbReference type="RuleBase" id="RU361169"/>
    </source>
</evidence>
<dbReference type="FunFam" id="2.160.20.10:FF:000004">
    <property type="entry name" value="Pectin lyase-like superfamily protein"/>
    <property type="match status" value="1"/>
</dbReference>
<dbReference type="GO" id="GO:0071555">
    <property type="term" value="P:cell wall organization"/>
    <property type="evidence" value="ECO:0007669"/>
    <property type="project" value="UniProtKB-KW"/>
</dbReference>
<dbReference type="AlphaFoldDB" id="A0AAD8ISW4"/>